<evidence type="ECO:0008006" key="4">
    <source>
        <dbReference type="Google" id="ProtNLM"/>
    </source>
</evidence>
<name>A0A7K1SWE6_9SPHI</name>
<keyword evidence="1" id="KW-1277">Toxin-antitoxin system</keyword>
<dbReference type="EMBL" id="WPIK01000007">
    <property type="protein sequence ID" value="MVN21624.1"/>
    <property type="molecule type" value="Genomic_DNA"/>
</dbReference>
<gene>
    <name evidence="2" type="ORF">GO621_08750</name>
</gene>
<dbReference type="InterPro" id="IPR035093">
    <property type="entry name" value="RelE/ParE_toxin_dom_sf"/>
</dbReference>
<keyword evidence="3" id="KW-1185">Reference proteome</keyword>
<dbReference type="RefSeq" id="WP_157566122.1">
    <property type="nucleotide sequence ID" value="NZ_WPIK01000007.1"/>
</dbReference>
<comment type="caution">
    <text evidence="2">The sequence shown here is derived from an EMBL/GenBank/DDBJ whole genome shotgun (WGS) entry which is preliminary data.</text>
</comment>
<dbReference type="Pfam" id="PF05016">
    <property type="entry name" value="ParE_toxin"/>
    <property type="match status" value="1"/>
</dbReference>
<evidence type="ECO:0000256" key="1">
    <source>
        <dbReference type="ARBA" id="ARBA00022649"/>
    </source>
</evidence>
<sequence>MTELMIVFSEESIVTFQAIQAQIVFRFGQNEAEKFERRVLKTLNQISKFPAGFELVDQSSEVRKGFIHKNCSVFYQVKNSQIEILFFWDNRQKPML</sequence>
<dbReference type="InterPro" id="IPR007712">
    <property type="entry name" value="RelE/ParE_toxin"/>
</dbReference>
<proteinExistence type="predicted"/>
<protein>
    <recommendedName>
        <fullName evidence="4">Type II toxin-antitoxin system RelE/ParE family toxin</fullName>
    </recommendedName>
</protein>
<dbReference type="Gene3D" id="3.30.2310.20">
    <property type="entry name" value="RelE-like"/>
    <property type="match status" value="1"/>
</dbReference>
<reference evidence="2 3" key="1">
    <citation type="submission" date="2019-12" db="EMBL/GenBank/DDBJ databases">
        <title>Mucilaginibacter sp. HMF7410 genome sequencing and assembly.</title>
        <authorList>
            <person name="Kang H."/>
            <person name="Cha I."/>
            <person name="Kim H."/>
            <person name="Joh K."/>
        </authorList>
    </citation>
    <scope>NUCLEOTIDE SEQUENCE [LARGE SCALE GENOMIC DNA]</scope>
    <source>
        <strain evidence="2 3">HMF7410</strain>
    </source>
</reference>
<evidence type="ECO:0000313" key="2">
    <source>
        <dbReference type="EMBL" id="MVN21624.1"/>
    </source>
</evidence>
<accession>A0A7K1SWE6</accession>
<dbReference type="AlphaFoldDB" id="A0A7K1SWE6"/>
<evidence type="ECO:0000313" key="3">
    <source>
        <dbReference type="Proteomes" id="UP000462014"/>
    </source>
</evidence>
<organism evidence="2 3">
    <name type="scientific">Mucilaginibacter arboris</name>
    <dbReference type="NCBI Taxonomy" id="2682090"/>
    <lineage>
        <taxon>Bacteria</taxon>
        <taxon>Pseudomonadati</taxon>
        <taxon>Bacteroidota</taxon>
        <taxon>Sphingobacteriia</taxon>
        <taxon>Sphingobacteriales</taxon>
        <taxon>Sphingobacteriaceae</taxon>
        <taxon>Mucilaginibacter</taxon>
    </lineage>
</organism>
<dbReference type="Proteomes" id="UP000462014">
    <property type="component" value="Unassembled WGS sequence"/>
</dbReference>